<gene>
    <name evidence="2" type="ORF">GIY30_07800</name>
</gene>
<proteinExistence type="predicted"/>
<evidence type="ECO:0000256" key="1">
    <source>
        <dbReference type="SAM" id="SignalP"/>
    </source>
</evidence>
<dbReference type="Proteomes" id="UP000475545">
    <property type="component" value="Unassembled WGS sequence"/>
</dbReference>
<keyword evidence="3" id="KW-1185">Reference proteome</keyword>
<feature type="signal peptide" evidence="1">
    <location>
        <begin position="1"/>
        <end position="30"/>
    </location>
</feature>
<dbReference type="AlphaFoldDB" id="A0A6L7GMZ0"/>
<sequence>MGGRGSRNRLRMVGGAIAFSAAAMTGVALAAPAEAATLQGVAVDTPAGYGSSANGSMNYNIYGAGCAYRLDVPVASPRSAKGNLKVTSTVNGKTVTFYNKKPTSVMERPVWRPTETGRHVLTATLDGVTKTRTVTVGPGVQFPDFIRAGACFVLPIY</sequence>
<name>A0A6L7GMZ0_9ACTN</name>
<comment type="caution">
    <text evidence="2">The sequence shown here is derived from an EMBL/GenBank/DDBJ whole genome shotgun (WGS) entry which is preliminary data.</text>
</comment>
<keyword evidence="1" id="KW-0732">Signal</keyword>
<evidence type="ECO:0000313" key="3">
    <source>
        <dbReference type="Proteomes" id="UP000475545"/>
    </source>
</evidence>
<feature type="chain" id="PRO_5026995335" evidence="1">
    <location>
        <begin position="31"/>
        <end position="157"/>
    </location>
</feature>
<evidence type="ECO:0000313" key="2">
    <source>
        <dbReference type="EMBL" id="MXP21256.1"/>
    </source>
</evidence>
<accession>A0A6L7GMZ0</accession>
<reference evidence="2 3" key="1">
    <citation type="submission" date="2019-11" db="EMBL/GenBank/DDBJ databases">
        <title>Gordonia sp. nov., a novel actinobacterium isolated from mangrove soil in Hainan.</title>
        <authorList>
            <person name="Huang X."/>
            <person name="Xie Y."/>
            <person name="Chu X."/>
            <person name="Xiao K."/>
        </authorList>
    </citation>
    <scope>NUCLEOTIDE SEQUENCE [LARGE SCALE GENOMIC DNA]</scope>
    <source>
        <strain evidence="2 3">HNM0687</strain>
    </source>
</reference>
<organism evidence="2 3">
    <name type="scientific">Gordonia mangrovi</name>
    <dbReference type="NCBI Taxonomy" id="2665643"/>
    <lineage>
        <taxon>Bacteria</taxon>
        <taxon>Bacillati</taxon>
        <taxon>Actinomycetota</taxon>
        <taxon>Actinomycetes</taxon>
        <taxon>Mycobacteriales</taxon>
        <taxon>Gordoniaceae</taxon>
        <taxon>Gordonia</taxon>
    </lineage>
</organism>
<dbReference type="EMBL" id="WMBR01000001">
    <property type="protein sequence ID" value="MXP21256.1"/>
    <property type="molecule type" value="Genomic_DNA"/>
</dbReference>
<protein>
    <submittedName>
        <fullName evidence="2">Uncharacterized protein</fullName>
    </submittedName>
</protein>